<sequence>AADLDFQDRLEYRILAFNESTDQDLFETFSLVNLHTENQLGLRLLKSLDREKRNIYKMRISASDGELTGQLLLDVHILDSNDNVP</sequence>
<dbReference type="PROSITE" id="PS50268">
    <property type="entry name" value="CADHERIN_2"/>
    <property type="match status" value="1"/>
</dbReference>
<dbReference type="Gene3D" id="2.60.40.60">
    <property type="entry name" value="Cadherins"/>
    <property type="match status" value="1"/>
</dbReference>
<organism evidence="3 4">
    <name type="scientific">Rotaria magnacalcarata</name>
    <dbReference type="NCBI Taxonomy" id="392030"/>
    <lineage>
        <taxon>Eukaryota</taxon>
        <taxon>Metazoa</taxon>
        <taxon>Spiralia</taxon>
        <taxon>Gnathifera</taxon>
        <taxon>Rotifera</taxon>
        <taxon>Eurotatoria</taxon>
        <taxon>Bdelloidea</taxon>
        <taxon>Philodinida</taxon>
        <taxon>Philodinidae</taxon>
        <taxon>Rotaria</taxon>
    </lineage>
</organism>
<keyword evidence="1" id="KW-0106">Calcium</keyword>
<comment type="caution">
    <text evidence="3">The sequence shown here is derived from an EMBL/GenBank/DDBJ whole genome shotgun (WGS) entry which is preliminary data.</text>
</comment>
<dbReference type="GO" id="GO:0016020">
    <property type="term" value="C:membrane"/>
    <property type="evidence" value="ECO:0007669"/>
    <property type="project" value="InterPro"/>
</dbReference>
<dbReference type="InterPro" id="IPR002126">
    <property type="entry name" value="Cadherin-like_dom"/>
</dbReference>
<evidence type="ECO:0000259" key="2">
    <source>
        <dbReference type="PROSITE" id="PS50268"/>
    </source>
</evidence>
<dbReference type="CDD" id="cd11304">
    <property type="entry name" value="Cadherin_repeat"/>
    <property type="match status" value="1"/>
</dbReference>
<dbReference type="EMBL" id="CAJOBI010070634">
    <property type="protein sequence ID" value="CAF4456365.1"/>
    <property type="molecule type" value="Genomic_DNA"/>
</dbReference>
<dbReference type="GO" id="GO:0007156">
    <property type="term" value="P:homophilic cell adhesion via plasma membrane adhesion molecules"/>
    <property type="evidence" value="ECO:0007669"/>
    <property type="project" value="InterPro"/>
</dbReference>
<evidence type="ECO:0000313" key="3">
    <source>
        <dbReference type="EMBL" id="CAF4456365.1"/>
    </source>
</evidence>
<accession>A0A8S2WRD9</accession>
<dbReference type="AlphaFoldDB" id="A0A8S2WRD9"/>
<protein>
    <recommendedName>
        <fullName evidence="2">Cadherin domain-containing protein</fullName>
    </recommendedName>
</protein>
<evidence type="ECO:0000256" key="1">
    <source>
        <dbReference type="PROSITE-ProRule" id="PRU00043"/>
    </source>
</evidence>
<dbReference type="InterPro" id="IPR015919">
    <property type="entry name" value="Cadherin-like_sf"/>
</dbReference>
<gene>
    <name evidence="3" type="ORF">SMN809_LOCUS32952</name>
</gene>
<feature type="non-terminal residue" evidence="3">
    <location>
        <position position="1"/>
    </location>
</feature>
<dbReference type="Proteomes" id="UP000676336">
    <property type="component" value="Unassembled WGS sequence"/>
</dbReference>
<proteinExistence type="predicted"/>
<evidence type="ECO:0000313" key="4">
    <source>
        <dbReference type="Proteomes" id="UP000676336"/>
    </source>
</evidence>
<feature type="non-terminal residue" evidence="3">
    <location>
        <position position="85"/>
    </location>
</feature>
<reference evidence="3" key="1">
    <citation type="submission" date="2021-02" db="EMBL/GenBank/DDBJ databases">
        <authorList>
            <person name="Nowell W R."/>
        </authorList>
    </citation>
    <scope>NUCLEOTIDE SEQUENCE</scope>
</reference>
<dbReference type="PRINTS" id="PR00205">
    <property type="entry name" value="CADHERIN"/>
</dbReference>
<feature type="domain" description="Cadherin" evidence="2">
    <location>
        <begin position="1"/>
        <end position="85"/>
    </location>
</feature>
<dbReference type="GO" id="GO:0005509">
    <property type="term" value="F:calcium ion binding"/>
    <property type="evidence" value="ECO:0007669"/>
    <property type="project" value="UniProtKB-UniRule"/>
</dbReference>
<name>A0A8S2WRD9_9BILA</name>
<dbReference type="SUPFAM" id="SSF49313">
    <property type="entry name" value="Cadherin-like"/>
    <property type="match status" value="1"/>
</dbReference>
<dbReference type="SMART" id="SM00112">
    <property type="entry name" value="CA"/>
    <property type="match status" value="1"/>
</dbReference>